<sequence>MSPVTLRMLLEGVVWTLWLALVLRSGLGCRGGLSLDEWMPATLRLQQVVLALSILLLGSIMVLLSHWQWRRARASWDHVGHCTRRTMGLSVVLHLAAALALIAIGLPLVLTSDCSGTL</sequence>
<evidence type="ECO:0000313" key="3">
    <source>
        <dbReference type="Proteomes" id="UP001562065"/>
    </source>
</evidence>
<organism evidence="2 3">
    <name type="scientific">Isoalcanivorax beigongshangi</name>
    <dbReference type="NCBI Taxonomy" id="3238810"/>
    <lineage>
        <taxon>Bacteria</taxon>
        <taxon>Pseudomonadati</taxon>
        <taxon>Pseudomonadota</taxon>
        <taxon>Gammaproteobacteria</taxon>
        <taxon>Oceanospirillales</taxon>
        <taxon>Alcanivoracaceae</taxon>
        <taxon>Isoalcanivorax</taxon>
    </lineage>
</organism>
<keyword evidence="1" id="KW-1133">Transmembrane helix</keyword>
<keyword evidence="1" id="KW-0472">Membrane</keyword>
<protein>
    <recommendedName>
        <fullName evidence="4">DUF202 domain-containing protein</fullName>
    </recommendedName>
</protein>
<feature type="transmembrane region" description="Helical" evidence="1">
    <location>
        <begin position="44"/>
        <end position="67"/>
    </location>
</feature>
<dbReference type="EMBL" id="JBGCUO010000001">
    <property type="protein sequence ID" value="MEY1661227.1"/>
    <property type="molecule type" value="Genomic_DNA"/>
</dbReference>
<accession>A0ABV4AFK6</accession>
<evidence type="ECO:0000256" key="1">
    <source>
        <dbReference type="SAM" id="Phobius"/>
    </source>
</evidence>
<keyword evidence="1" id="KW-0812">Transmembrane</keyword>
<proteinExistence type="predicted"/>
<evidence type="ECO:0000313" key="2">
    <source>
        <dbReference type="EMBL" id="MEY1661227.1"/>
    </source>
</evidence>
<gene>
    <name evidence="2" type="ORF">AB5I84_03595</name>
</gene>
<name>A0ABV4AFK6_9GAMM</name>
<dbReference type="Proteomes" id="UP001562065">
    <property type="component" value="Unassembled WGS sequence"/>
</dbReference>
<feature type="transmembrane region" description="Helical" evidence="1">
    <location>
        <begin position="88"/>
        <end position="110"/>
    </location>
</feature>
<reference evidence="2 3" key="1">
    <citation type="submission" date="2024-07" db="EMBL/GenBank/DDBJ databases">
        <authorList>
            <person name="Ren Q."/>
        </authorList>
    </citation>
    <scope>NUCLEOTIDE SEQUENCE [LARGE SCALE GENOMIC DNA]</scope>
    <source>
        <strain evidence="2 3">REN37</strain>
    </source>
</reference>
<evidence type="ECO:0008006" key="4">
    <source>
        <dbReference type="Google" id="ProtNLM"/>
    </source>
</evidence>
<dbReference type="RefSeq" id="WP_369454477.1">
    <property type="nucleotide sequence ID" value="NZ_JBGCUO010000001.1"/>
</dbReference>
<keyword evidence="3" id="KW-1185">Reference proteome</keyword>
<comment type="caution">
    <text evidence="2">The sequence shown here is derived from an EMBL/GenBank/DDBJ whole genome shotgun (WGS) entry which is preliminary data.</text>
</comment>